<dbReference type="Gene3D" id="1.10.10.60">
    <property type="entry name" value="Homeodomain-like"/>
    <property type="match status" value="1"/>
</dbReference>
<evidence type="ECO:0000256" key="4">
    <source>
        <dbReference type="ARBA" id="ARBA00023163"/>
    </source>
</evidence>
<reference evidence="6" key="1">
    <citation type="submission" date="2021-09" db="EMBL/GenBank/DDBJ databases">
        <title>Lactobacillus species from Apis mellifera, Switzerland.</title>
        <authorList>
            <person name="Pfister J."/>
            <person name="Brown A."/>
            <person name="Neumann P."/>
            <person name="Collaud A."/>
            <person name="Retschnig G."/>
            <person name="Perreten V."/>
        </authorList>
    </citation>
    <scope>NUCLEOTIDE SEQUENCE</scope>
    <source>
        <strain evidence="6">IBH002</strain>
    </source>
</reference>
<dbReference type="SUPFAM" id="SSF100950">
    <property type="entry name" value="NagB/RpiA/CoA transferase-like"/>
    <property type="match status" value="1"/>
</dbReference>
<dbReference type="GO" id="GO:0003677">
    <property type="term" value="F:DNA binding"/>
    <property type="evidence" value="ECO:0007669"/>
    <property type="project" value="UniProtKB-KW"/>
</dbReference>
<evidence type="ECO:0000313" key="7">
    <source>
        <dbReference type="Proteomes" id="UP001164557"/>
    </source>
</evidence>
<evidence type="ECO:0000256" key="1">
    <source>
        <dbReference type="ARBA" id="ARBA00010466"/>
    </source>
</evidence>
<dbReference type="Gene3D" id="3.40.50.1360">
    <property type="match status" value="1"/>
</dbReference>
<keyword evidence="4" id="KW-0804">Transcription</keyword>
<dbReference type="InterPro" id="IPR051054">
    <property type="entry name" value="SorC_transcr_regulators"/>
</dbReference>
<evidence type="ECO:0000256" key="2">
    <source>
        <dbReference type="ARBA" id="ARBA00023015"/>
    </source>
</evidence>
<accession>A0AA47B4S2</accession>
<evidence type="ECO:0000313" key="6">
    <source>
        <dbReference type="EMBL" id="UZX29957.1"/>
    </source>
</evidence>
<keyword evidence="2" id="KW-0805">Transcription regulation</keyword>
<name>A0AA47B4S2_9LACO</name>
<evidence type="ECO:0000259" key="5">
    <source>
        <dbReference type="PROSITE" id="PS50943"/>
    </source>
</evidence>
<dbReference type="Pfam" id="PF04198">
    <property type="entry name" value="Sugar-bind"/>
    <property type="match status" value="1"/>
</dbReference>
<proteinExistence type="inferred from homology"/>
<dbReference type="InterPro" id="IPR037171">
    <property type="entry name" value="NagB/RpiA_transferase-like"/>
</dbReference>
<keyword evidence="7" id="KW-1185">Reference proteome</keyword>
<dbReference type="PANTHER" id="PTHR34294:SF1">
    <property type="entry name" value="TRANSCRIPTIONAL REGULATOR LSRR"/>
    <property type="match status" value="1"/>
</dbReference>
<dbReference type="InterPro" id="IPR007324">
    <property type="entry name" value="Sugar-bd_dom_put"/>
</dbReference>
<dbReference type="PANTHER" id="PTHR34294">
    <property type="entry name" value="TRANSCRIPTIONAL REGULATOR-RELATED"/>
    <property type="match status" value="1"/>
</dbReference>
<dbReference type="RefSeq" id="WP_046326710.1">
    <property type="nucleotide sequence ID" value="NZ_CP084384.1"/>
</dbReference>
<keyword evidence="3" id="KW-0238">DNA-binding</keyword>
<dbReference type="EMBL" id="CP084389">
    <property type="protein sequence ID" value="UZX29957.1"/>
    <property type="molecule type" value="Genomic_DNA"/>
</dbReference>
<evidence type="ECO:0000256" key="3">
    <source>
        <dbReference type="ARBA" id="ARBA00023125"/>
    </source>
</evidence>
<dbReference type="InterPro" id="IPR001387">
    <property type="entry name" value="Cro/C1-type_HTH"/>
</dbReference>
<dbReference type="Proteomes" id="UP001164557">
    <property type="component" value="Chromosome"/>
</dbReference>
<dbReference type="GO" id="GO:0030246">
    <property type="term" value="F:carbohydrate binding"/>
    <property type="evidence" value="ECO:0007669"/>
    <property type="project" value="InterPro"/>
</dbReference>
<feature type="domain" description="HTH cro/C1-type" evidence="5">
    <location>
        <begin position="19"/>
        <end position="49"/>
    </location>
</feature>
<organism evidence="6 7">
    <name type="scientific">Lactobacillus helsingborgensis</name>
    <dbReference type="NCBI Taxonomy" id="1218494"/>
    <lineage>
        <taxon>Bacteria</taxon>
        <taxon>Bacillati</taxon>
        <taxon>Bacillota</taxon>
        <taxon>Bacilli</taxon>
        <taxon>Lactobacillales</taxon>
        <taxon>Lactobacillaceae</taxon>
        <taxon>Lactobacillus</taxon>
    </lineage>
</organism>
<dbReference type="AlphaFoldDB" id="A0AA47B4S2"/>
<comment type="similarity">
    <text evidence="1">Belongs to the SorC transcriptional regulatory family.</text>
</comment>
<gene>
    <name evidence="6" type="ORF">LDX53_01600</name>
</gene>
<sequence>MEENLINQLISVSKLYYINGLTQEEIAKKVHIHRSQISRMLKEARKLGLVKITVTSGSQDFTDLQDFLVKKFNLKEALIVPENINDLNLKTLGNFAANYLASTISSNSIVGISWGRTLAHAFQAMPAKSEKHGIVVVPLVGGPAGRLKNDYQSNRLAYLLSEKLNAKSETLNCPAIVSSQSLQDELMSNPNNQLIFNLWQNLDYAIVGIGSNLIIDMEQWQEFYKNSSFATIFSETNAVGDILSRPFSENGKIISSSKYHIISMNLDELKKVPTVIGIACGKNKIKSILGALNAHILDVLITTDITALGIRDLCS</sequence>
<dbReference type="PROSITE" id="PS50943">
    <property type="entry name" value="HTH_CROC1"/>
    <property type="match status" value="1"/>
</dbReference>
<protein>
    <submittedName>
        <fullName evidence="6">Sugar-binding transcriptional regulator</fullName>
    </submittedName>
</protein>